<evidence type="ECO:0008006" key="3">
    <source>
        <dbReference type="Google" id="ProtNLM"/>
    </source>
</evidence>
<sequence>MTTDAEYPPDAYTPGGVLWWQLTVRPGTEKQPFGQTSRLAAWLWFNKKAGSQFTMNELRGALGKDIDGKSEHLNRRLRELRENGWVIRSHRDGGRKLRHDEYCIDKFGARYWLKEERRQHRKVVPSARVRRLVFERDGHRCVLCGVGARESYPGESDTNARLTIGHRIPQERLRSRAAADDLDNWHTECARCNEPARDQMPDPHRYDEVLVQVRALRAQDKRTLQLWLTRSERGRSDLDRVYDLARVLGASDRAQLREYLEGANH</sequence>
<evidence type="ECO:0000313" key="2">
    <source>
        <dbReference type="Proteomes" id="UP000664617"/>
    </source>
</evidence>
<dbReference type="RefSeq" id="WP_207273495.1">
    <property type="nucleotide sequence ID" value="NZ_JAFMPK010000009.1"/>
</dbReference>
<reference evidence="2" key="2">
    <citation type="submission" date="2023-07" db="EMBL/GenBank/DDBJ databases">
        <title>Myceligenerans salitolerans sp. nov., a halotolerant actinomycete isolated from a salt lake in Xinjiang, China.</title>
        <authorList>
            <person name="Guan T."/>
        </authorList>
    </citation>
    <scope>NUCLEOTIDE SEQUENCE [LARGE SCALE GENOMIC DNA]</scope>
    <source>
        <strain evidence="2">XHU 5031</strain>
    </source>
</reference>
<protein>
    <recommendedName>
        <fullName evidence="3">HNH endonuclease</fullName>
    </recommendedName>
</protein>
<gene>
    <name evidence="1" type="ORF">J0911_00815</name>
</gene>
<accession>A0ABS3I3L5</accession>
<organism evidence="1 2">
    <name type="scientific">Myceligenerans salitolerans</name>
    <dbReference type="NCBI Taxonomy" id="1230528"/>
    <lineage>
        <taxon>Bacteria</taxon>
        <taxon>Bacillati</taxon>
        <taxon>Actinomycetota</taxon>
        <taxon>Actinomycetes</taxon>
        <taxon>Micrococcales</taxon>
        <taxon>Promicromonosporaceae</taxon>
        <taxon>Myceligenerans</taxon>
    </lineage>
</organism>
<dbReference type="Proteomes" id="UP000664617">
    <property type="component" value="Unassembled WGS sequence"/>
</dbReference>
<reference evidence="1 2" key="1">
    <citation type="submission" date="2021-03" db="EMBL/GenBank/DDBJ databases">
        <authorList>
            <person name="Xin L."/>
        </authorList>
    </citation>
    <scope>NUCLEOTIDE SEQUENCE [LARGE SCALE GENOMIC DNA]</scope>
    <source>
        <strain evidence="1 2">XHU 5031</strain>
    </source>
</reference>
<name>A0ABS3I3L5_9MICO</name>
<dbReference type="EMBL" id="JAFMPK010000009">
    <property type="protein sequence ID" value="MBO0607567.1"/>
    <property type="molecule type" value="Genomic_DNA"/>
</dbReference>
<evidence type="ECO:0000313" key="1">
    <source>
        <dbReference type="EMBL" id="MBO0607567.1"/>
    </source>
</evidence>
<dbReference type="Gene3D" id="1.10.30.50">
    <property type="match status" value="1"/>
</dbReference>
<keyword evidence="2" id="KW-1185">Reference proteome</keyword>
<proteinExistence type="predicted"/>
<comment type="caution">
    <text evidence="1">The sequence shown here is derived from an EMBL/GenBank/DDBJ whole genome shotgun (WGS) entry which is preliminary data.</text>
</comment>